<evidence type="ECO:0000259" key="1">
    <source>
        <dbReference type="Pfam" id="PF03372"/>
    </source>
</evidence>
<evidence type="ECO:0000313" key="3">
    <source>
        <dbReference type="Proteomes" id="UP000006044"/>
    </source>
</evidence>
<dbReference type="Pfam" id="PF03372">
    <property type="entry name" value="Exo_endo_phos"/>
    <property type="match status" value="1"/>
</dbReference>
<dbReference type="Proteomes" id="UP000006044">
    <property type="component" value="Unassembled WGS sequence"/>
</dbReference>
<dbReference type="GO" id="GO:0006506">
    <property type="term" value="P:GPI anchor biosynthetic process"/>
    <property type="evidence" value="ECO:0007669"/>
    <property type="project" value="TreeGrafter"/>
</dbReference>
<dbReference type="OrthoDB" id="596345at2"/>
<organism evidence="2 3">
    <name type="scientific">Barnesiella intestinihominis YIT 11860</name>
    <dbReference type="NCBI Taxonomy" id="742726"/>
    <lineage>
        <taxon>Bacteria</taxon>
        <taxon>Pseudomonadati</taxon>
        <taxon>Bacteroidota</taxon>
        <taxon>Bacteroidia</taxon>
        <taxon>Bacteroidales</taxon>
        <taxon>Barnesiellaceae</taxon>
        <taxon>Barnesiella</taxon>
    </lineage>
</organism>
<dbReference type="GO" id="GO:0016020">
    <property type="term" value="C:membrane"/>
    <property type="evidence" value="ECO:0007669"/>
    <property type="project" value="GOC"/>
</dbReference>
<dbReference type="InterPro" id="IPR026444">
    <property type="entry name" value="Secre_tail"/>
</dbReference>
<dbReference type="SUPFAM" id="SSF56219">
    <property type="entry name" value="DNase I-like"/>
    <property type="match status" value="1"/>
</dbReference>
<evidence type="ECO:0000313" key="2">
    <source>
        <dbReference type="EMBL" id="EJZ61987.1"/>
    </source>
</evidence>
<dbReference type="RefSeq" id="WP_008863041.1">
    <property type="nucleotide sequence ID" value="NZ_CAXSNY010000004.1"/>
</dbReference>
<dbReference type="InterPro" id="IPR051916">
    <property type="entry name" value="GPI-anchor_lipid_remodeler"/>
</dbReference>
<dbReference type="EMBL" id="ADLE01000018">
    <property type="protein sequence ID" value="EJZ61987.1"/>
    <property type="molecule type" value="Genomic_DNA"/>
</dbReference>
<keyword evidence="3" id="KW-1185">Reference proteome</keyword>
<reference evidence="2 3" key="1">
    <citation type="submission" date="2012-08" db="EMBL/GenBank/DDBJ databases">
        <title>The Genome Sequence of Barnesiella intestinihominis YIT 11860.</title>
        <authorList>
            <consortium name="The Broad Institute Genome Sequencing Platform"/>
            <person name="Earl A."/>
            <person name="Ward D."/>
            <person name="Feldgarden M."/>
            <person name="Gevers D."/>
            <person name="Morotomi M."/>
            <person name="Walker B."/>
            <person name="Young S.K."/>
            <person name="Zeng Q."/>
            <person name="Gargeya S."/>
            <person name="Fitzgerald M."/>
            <person name="Haas B."/>
            <person name="Abouelleil A."/>
            <person name="Alvarado L."/>
            <person name="Arachchi H.M."/>
            <person name="Berlin A.M."/>
            <person name="Chapman S.B."/>
            <person name="Goldberg J."/>
            <person name="Griggs A."/>
            <person name="Gujja S."/>
            <person name="Hansen M."/>
            <person name="Howarth C."/>
            <person name="Imamovic A."/>
            <person name="Larimer J."/>
            <person name="McCowen C."/>
            <person name="Montmayeur A."/>
            <person name="Murphy C."/>
            <person name="Neiman D."/>
            <person name="Pearson M."/>
            <person name="Priest M."/>
            <person name="Roberts A."/>
            <person name="Saif S."/>
            <person name="Shea T."/>
            <person name="Sisk P."/>
            <person name="Sykes S."/>
            <person name="Wortman J."/>
            <person name="Nusbaum C."/>
            <person name="Birren B."/>
        </authorList>
    </citation>
    <scope>NUCLEOTIDE SEQUENCE [LARGE SCALE GENOMIC DNA]</scope>
    <source>
        <strain evidence="2 3">YIT 11860</strain>
    </source>
</reference>
<gene>
    <name evidence="2" type="ORF">HMPREF9448_02665</name>
</gene>
<dbReference type="AlphaFoldDB" id="K0WRP9"/>
<feature type="domain" description="Endonuclease/exonuclease/phosphatase" evidence="1">
    <location>
        <begin position="29"/>
        <end position="248"/>
    </location>
</feature>
<name>K0WRP9_9BACT</name>
<dbReference type="GeneID" id="77849844"/>
<dbReference type="InterPro" id="IPR005135">
    <property type="entry name" value="Endo/exonuclease/phosphatase"/>
</dbReference>
<protein>
    <submittedName>
        <fullName evidence="2">Por secretion system C-terminal sorting domain-containing protein</fullName>
    </submittedName>
</protein>
<dbReference type="eggNOG" id="COG3568">
    <property type="taxonomic scope" value="Bacteria"/>
</dbReference>
<dbReference type="PANTHER" id="PTHR14859:SF15">
    <property type="entry name" value="ENDONUCLEASE_EXONUCLEASE_PHOSPHATASE DOMAIN-CONTAINING PROTEIN"/>
    <property type="match status" value="1"/>
</dbReference>
<dbReference type="InterPro" id="IPR036691">
    <property type="entry name" value="Endo/exonu/phosph_ase_sf"/>
</dbReference>
<dbReference type="PANTHER" id="PTHR14859">
    <property type="entry name" value="CALCOFLUOR WHITE HYPERSENSITIVE PROTEIN PRECURSOR"/>
    <property type="match status" value="1"/>
</dbReference>
<dbReference type="HOGENOM" id="CLU_060500_1_0_10"/>
<dbReference type="STRING" id="742726.HMPREF9448_02665"/>
<proteinExistence type="predicted"/>
<accession>K0WRP9</accession>
<dbReference type="NCBIfam" id="TIGR04183">
    <property type="entry name" value="Por_Secre_tail"/>
    <property type="match status" value="1"/>
</dbReference>
<sequence length="340" mass="37693">MKRVFILSILILFISLCTGSISAGTTKLLSYNIKGHSMTSSRLADIATIINTQNPDIVALQEVDNRSLGIFNHDYLSELAESTGMHSQFFALVGTYYGIGILSKTEPISVKTQSFAPSDTSKDKESRGFLIAEFDNFYFLCTHYSLNADDRDTATEWAIRFARQSDKTVFIAGDFNAQPTYRAMVTFKEYGFSILNNTALYTYPAKDPTSCIDMIISYRPDDSLKYTTTETGVVTEEPGLTLSDVSDHLPVFVTIEAEGSAVYDATSLQEINLIRSADGFSLSNLKTTSQVNIYDISGKLVKTQNVDNATNIVLPEGSRNGLYVIRVSNAYQNSSFKYLY</sequence>
<comment type="caution">
    <text evidence="2">The sequence shown here is derived from an EMBL/GenBank/DDBJ whole genome shotgun (WGS) entry which is preliminary data.</text>
</comment>
<dbReference type="Gene3D" id="3.60.10.10">
    <property type="entry name" value="Endonuclease/exonuclease/phosphatase"/>
    <property type="match status" value="1"/>
</dbReference>
<dbReference type="GO" id="GO:0003824">
    <property type="term" value="F:catalytic activity"/>
    <property type="evidence" value="ECO:0007669"/>
    <property type="project" value="InterPro"/>
</dbReference>